<evidence type="ECO:0000259" key="2">
    <source>
        <dbReference type="Pfam" id="PF01266"/>
    </source>
</evidence>
<organism evidence="3 4">
    <name type="scientific">Pseudooceanicola nitratireducens</name>
    <dbReference type="NCBI Taxonomy" id="517719"/>
    <lineage>
        <taxon>Bacteria</taxon>
        <taxon>Pseudomonadati</taxon>
        <taxon>Pseudomonadota</taxon>
        <taxon>Alphaproteobacteria</taxon>
        <taxon>Rhodobacterales</taxon>
        <taxon>Paracoccaceae</taxon>
        <taxon>Pseudooceanicola</taxon>
    </lineage>
</organism>
<dbReference type="SUPFAM" id="SSF51971">
    <property type="entry name" value="Nucleotide-binding domain"/>
    <property type="match status" value="1"/>
</dbReference>
<dbReference type="InterPro" id="IPR006076">
    <property type="entry name" value="FAD-dep_OxRdtase"/>
</dbReference>
<dbReference type="OrthoDB" id="7818064at2"/>
<dbReference type="GO" id="GO:0016491">
    <property type="term" value="F:oxidoreductase activity"/>
    <property type="evidence" value="ECO:0007669"/>
    <property type="project" value="UniProtKB-KW"/>
</dbReference>
<keyword evidence="4" id="KW-1185">Reference proteome</keyword>
<feature type="domain" description="FAD dependent oxidoreductase" evidence="2">
    <location>
        <begin position="5"/>
        <end position="326"/>
    </location>
</feature>
<evidence type="ECO:0000313" key="3">
    <source>
        <dbReference type="EMBL" id="SFC24154.1"/>
    </source>
</evidence>
<dbReference type="EMBL" id="FOLX01000001">
    <property type="protein sequence ID" value="SFC24154.1"/>
    <property type="molecule type" value="Genomic_DNA"/>
</dbReference>
<dbReference type="PANTHER" id="PTHR13847:SF289">
    <property type="entry name" value="GLYCINE OXIDASE"/>
    <property type="match status" value="1"/>
</dbReference>
<reference evidence="3 4" key="1">
    <citation type="submission" date="2016-10" db="EMBL/GenBank/DDBJ databases">
        <authorList>
            <person name="de Groot N.N."/>
        </authorList>
    </citation>
    <scope>NUCLEOTIDE SEQUENCE [LARGE SCALE GENOMIC DNA]</scope>
    <source>
        <strain evidence="3 4">DSM 29619</strain>
    </source>
</reference>
<keyword evidence="1" id="KW-0560">Oxidoreductase</keyword>
<dbReference type="Gene3D" id="3.30.9.10">
    <property type="entry name" value="D-Amino Acid Oxidase, subunit A, domain 2"/>
    <property type="match status" value="2"/>
</dbReference>
<dbReference type="Gene3D" id="3.50.50.60">
    <property type="entry name" value="FAD/NAD(P)-binding domain"/>
    <property type="match status" value="2"/>
</dbReference>
<sequence length="345" mass="36231">MTRIDVTIRGAGAFGLACAWSCAKRGAKVRVIDPFGVAAGSSGGVVGALAPHVPETWNDKKQFQLDSLLMASAYWQEIETVSGLSSGYARLGRIQPLADDHAVTLARGREETAKDLWQDHATWQVTDAPGPFAPTSPTGLFVFDTLSARIHPRKSCFALVEALKSYGAEIVTDGPEEGALLHATGTPGLEAMSTEAGRMIGTGVKGQAALLRHDAGAVPQVFAGGVHVVPHADGTVAIGSTSERDYDDPRSTDAQLDQVIAAARAAVPALEGAEVIERWAGVRPRSRSRAPMLGAWPGKPGEYIANGGFKIGFGMAPKVGEVMADLILDGHDTIPEAFRASTLFP</sequence>
<protein>
    <submittedName>
        <fullName evidence="3">Glycine oxidase</fullName>
    </submittedName>
</protein>
<dbReference type="RefSeq" id="WP_093449406.1">
    <property type="nucleotide sequence ID" value="NZ_FNZG01000002.1"/>
</dbReference>
<proteinExistence type="predicted"/>
<dbReference type="AlphaFoldDB" id="A0A1I1HJK9"/>
<dbReference type="InterPro" id="IPR036188">
    <property type="entry name" value="FAD/NAD-bd_sf"/>
</dbReference>
<dbReference type="Proteomes" id="UP000231644">
    <property type="component" value="Unassembled WGS sequence"/>
</dbReference>
<dbReference type="Pfam" id="PF01266">
    <property type="entry name" value="DAO"/>
    <property type="match status" value="1"/>
</dbReference>
<dbReference type="STRING" id="517719.SAMN05421762_0280"/>
<evidence type="ECO:0000313" key="4">
    <source>
        <dbReference type="Proteomes" id="UP000231644"/>
    </source>
</evidence>
<evidence type="ECO:0000256" key="1">
    <source>
        <dbReference type="ARBA" id="ARBA00023002"/>
    </source>
</evidence>
<name>A0A1I1HJK9_9RHOB</name>
<dbReference type="PANTHER" id="PTHR13847">
    <property type="entry name" value="SARCOSINE DEHYDROGENASE-RELATED"/>
    <property type="match status" value="1"/>
</dbReference>
<gene>
    <name evidence="3" type="ORF">SAMN05421762_0280</name>
</gene>
<dbReference type="GO" id="GO:0005737">
    <property type="term" value="C:cytoplasm"/>
    <property type="evidence" value="ECO:0007669"/>
    <property type="project" value="TreeGrafter"/>
</dbReference>
<accession>A0A1I1HJK9</accession>